<protein>
    <submittedName>
        <fullName evidence="2">Uncharacterized protein</fullName>
    </submittedName>
</protein>
<dbReference type="GO" id="GO:0000287">
    <property type="term" value="F:magnesium ion binding"/>
    <property type="evidence" value="ECO:0007669"/>
    <property type="project" value="UniProtKB-ARBA"/>
</dbReference>
<feature type="region of interest" description="Disordered" evidence="1">
    <location>
        <begin position="166"/>
        <end position="194"/>
    </location>
</feature>
<name>A0A810NDT5_9ACTN</name>
<organism evidence="2 3">
    <name type="scientific">Polymorphospora rubra</name>
    <dbReference type="NCBI Taxonomy" id="338584"/>
    <lineage>
        <taxon>Bacteria</taxon>
        <taxon>Bacillati</taxon>
        <taxon>Actinomycetota</taxon>
        <taxon>Actinomycetes</taxon>
        <taxon>Micromonosporales</taxon>
        <taxon>Micromonosporaceae</taxon>
        <taxon>Polymorphospora</taxon>
    </lineage>
</organism>
<dbReference type="SUPFAM" id="SSF52518">
    <property type="entry name" value="Thiamin diphosphate-binding fold (THDP-binding)"/>
    <property type="match status" value="1"/>
</dbReference>
<dbReference type="InterPro" id="IPR029061">
    <property type="entry name" value="THDP-binding"/>
</dbReference>
<sequence>MESVDEHLVRRLTEWSAGTPLPAALEDGPAGPDERSLLAYLDAQLESRHLDLALRWLQARGEGFYTIGSSGHESNAAVALALRPTDPALLHYRSGGFYAARAGQVPGTTPIADVLHSAAASRHDPISGGRHKVFGHHGLAIVPQTSTISSHLPRAVGMAFALGRGRRPTGSPPTPWWCAASVTPRPTTPRRSAR</sequence>
<accession>A0A810NDT5</accession>
<reference evidence="2" key="1">
    <citation type="submission" date="2020-08" db="EMBL/GenBank/DDBJ databases">
        <title>Whole genome shotgun sequence of Polymorphospora rubra NBRC 101157.</title>
        <authorList>
            <person name="Komaki H."/>
            <person name="Tamura T."/>
        </authorList>
    </citation>
    <scope>NUCLEOTIDE SEQUENCE</scope>
    <source>
        <strain evidence="2">NBRC 101157</strain>
    </source>
</reference>
<proteinExistence type="predicted"/>
<evidence type="ECO:0000313" key="2">
    <source>
        <dbReference type="EMBL" id="BCJ70219.1"/>
    </source>
</evidence>
<dbReference type="AlphaFoldDB" id="A0A810NDT5"/>
<evidence type="ECO:0000313" key="3">
    <source>
        <dbReference type="Proteomes" id="UP000680866"/>
    </source>
</evidence>
<dbReference type="Gene3D" id="3.40.50.970">
    <property type="match status" value="1"/>
</dbReference>
<gene>
    <name evidence="2" type="ORF">Prubr_72400</name>
</gene>
<keyword evidence="3" id="KW-1185">Reference proteome</keyword>
<evidence type="ECO:0000256" key="1">
    <source>
        <dbReference type="SAM" id="MobiDB-lite"/>
    </source>
</evidence>
<dbReference type="EMBL" id="AP023359">
    <property type="protein sequence ID" value="BCJ70219.1"/>
    <property type="molecule type" value="Genomic_DNA"/>
</dbReference>
<dbReference type="KEGG" id="pry:Prubr_72400"/>
<dbReference type="Proteomes" id="UP000680866">
    <property type="component" value="Chromosome"/>
</dbReference>